<feature type="binding site" evidence="11">
    <location>
        <position position="102"/>
    </location>
    <ligand>
        <name>L-glutamate</name>
        <dbReference type="ChEBI" id="CHEBI:29985"/>
    </ligand>
</feature>
<comment type="pathway">
    <text evidence="12">Sulfur metabolism; glutathione metabolism.</text>
</comment>
<dbReference type="GO" id="GO:0006751">
    <property type="term" value="P:glutathione catabolic process"/>
    <property type="evidence" value="ECO:0007669"/>
    <property type="project" value="UniProtKB-UniRule"/>
</dbReference>
<keyword evidence="4" id="KW-0645">Protease</keyword>
<feature type="binding site" evidence="11">
    <location>
        <begin position="394"/>
        <end position="396"/>
    </location>
    <ligand>
        <name>L-glutamate</name>
        <dbReference type="ChEBI" id="CHEBI:29985"/>
    </ligand>
</feature>
<evidence type="ECO:0000313" key="14">
    <source>
        <dbReference type="EMBL" id="KAK6341443.1"/>
    </source>
</evidence>
<keyword evidence="6 12" id="KW-0378">Hydrolase</keyword>
<proteinExistence type="inferred from homology"/>
<dbReference type="GO" id="GO:0036374">
    <property type="term" value="F:glutathione hydrolase activity"/>
    <property type="evidence" value="ECO:0007669"/>
    <property type="project" value="UniProtKB-UniRule"/>
</dbReference>
<dbReference type="FunFam" id="3.60.20.40:FF:000008">
    <property type="entry name" value="Gamma-glutamyltranspeptidase (Eurofung)"/>
    <property type="match status" value="1"/>
</dbReference>
<evidence type="ECO:0000256" key="9">
    <source>
        <dbReference type="ARBA" id="ARBA00047417"/>
    </source>
</evidence>
<feature type="binding site" evidence="11">
    <location>
        <position position="418"/>
    </location>
    <ligand>
        <name>L-glutamate</name>
        <dbReference type="ChEBI" id="CHEBI:29985"/>
    </ligand>
</feature>
<dbReference type="InterPro" id="IPR043137">
    <property type="entry name" value="GGT_ssub_C"/>
</dbReference>
<dbReference type="Gene3D" id="1.10.246.130">
    <property type="match status" value="1"/>
</dbReference>
<protein>
    <recommendedName>
        <fullName evidence="12">Glutathione hydrolase</fullName>
        <ecNumber evidence="12">2.3.2.2</ecNumber>
        <ecNumber evidence="12">3.4.19.13</ecNumber>
    </recommendedName>
    <alternativeName>
        <fullName evidence="12">Gamma-glutamyltransferase</fullName>
    </alternativeName>
    <alternativeName>
        <fullName evidence="12">Gamma-glutamyltranspeptidase</fullName>
    </alternativeName>
</protein>
<dbReference type="PANTHER" id="PTHR11686">
    <property type="entry name" value="GAMMA GLUTAMYL TRANSPEPTIDASE"/>
    <property type="match status" value="1"/>
</dbReference>
<feature type="active site" description="Nucleophile" evidence="10">
    <location>
        <position position="376"/>
    </location>
</feature>
<evidence type="ECO:0000256" key="8">
    <source>
        <dbReference type="ARBA" id="ARBA00023315"/>
    </source>
</evidence>
<evidence type="ECO:0000256" key="12">
    <source>
        <dbReference type="RuleBase" id="RU368068"/>
    </source>
</evidence>
<gene>
    <name evidence="14" type="ORF">TWF696_008517</name>
</gene>
<sequence>MKSILAALLLTALQSSVLVSGLPTELEGRHYEKDHRGAVASEMDVCSKVGIDLMRRGGNAADAMVGTVICVGTVGMYHTGIGGGGFMLIRSPKGEYEYVDFREMAPAAAYEEMFVNRTELSMFGGLASGVPGELRGLEYLHKKYGKLPWKKTIQPSVKLARNGFTVTADHVKYFVLAQSMAGSNFLTENPTWALDFAPNGTLVGLGDTMYRKRFADTLETIANEGADAFYTGTIANLTIKGLNATGGIMTLADLKNYTVALREPSHGTYRGFRIHSTSAPASGAVTQAVLKILEGYNPSDDRNLTTHRLLEAMRFGYAMRAELGDPHFLPNLTAYQANMISDETAAAIRAKISSSHTLNVSDYNPKGLESLDTPGTAQMSAADRTGLAISLTSTVNLLFGSTVMIPETGIIMNNQMNDFSIPGSSNAFGYIPSPANFIKPFKRPLSSTTPSIVEHPDGKLYLVVGAAGGSRIISATIQNIINVIDRGDSIPQALARPRLHDQLTPNVCNAEYTYDNSTLSYLAGLGHTIAWVAPGQSAAQAVRLLPNGTFEAASEPRQHNSGGYAL</sequence>
<accession>A0AAV9UG65</accession>
<feature type="binding site" evidence="11">
    <location>
        <begin position="446"/>
        <end position="447"/>
    </location>
    <ligand>
        <name>L-glutamate</name>
        <dbReference type="ChEBI" id="CHEBI:29985"/>
    </ligand>
</feature>
<dbReference type="InterPro" id="IPR029055">
    <property type="entry name" value="Ntn_hydrolases_N"/>
</dbReference>
<name>A0AAV9UG65_9PEZI</name>
<dbReference type="NCBIfam" id="TIGR00066">
    <property type="entry name" value="g_glut_trans"/>
    <property type="match status" value="1"/>
</dbReference>
<evidence type="ECO:0000256" key="11">
    <source>
        <dbReference type="PIRSR" id="PIRSR600101-2"/>
    </source>
</evidence>
<feature type="signal peptide" evidence="13">
    <location>
        <begin position="1"/>
        <end position="21"/>
    </location>
</feature>
<dbReference type="AlphaFoldDB" id="A0AAV9UG65"/>
<evidence type="ECO:0000256" key="10">
    <source>
        <dbReference type="PIRSR" id="PIRSR600101-1"/>
    </source>
</evidence>
<organism evidence="14 15">
    <name type="scientific">Orbilia brochopaga</name>
    <dbReference type="NCBI Taxonomy" id="3140254"/>
    <lineage>
        <taxon>Eukaryota</taxon>
        <taxon>Fungi</taxon>
        <taxon>Dikarya</taxon>
        <taxon>Ascomycota</taxon>
        <taxon>Pezizomycotina</taxon>
        <taxon>Orbiliomycetes</taxon>
        <taxon>Orbiliales</taxon>
        <taxon>Orbiliaceae</taxon>
        <taxon>Orbilia</taxon>
    </lineage>
</organism>
<evidence type="ECO:0000313" key="15">
    <source>
        <dbReference type="Proteomes" id="UP001375240"/>
    </source>
</evidence>
<evidence type="ECO:0000256" key="5">
    <source>
        <dbReference type="ARBA" id="ARBA00022679"/>
    </source>
</evidence>
<reference evidence="14 15" key="1">
    <citation type="submission" date="2019-10" db="EMBL/GenBank/DDBJ databases">
        <authorList>
            <person name="Palmer J.M."/>
        </authorList>
    </citation>
    <scope>NUCLEOTIDE SEQUENCE [LARGE SCALE GENOMIC DNA]</scope>
    <source>
        <strain evidence="14 15">TWF696</strain>
    </source>
</reference>
<evidence type="ECO:0000256" key="6">
    <source>
        <dbReference type="ARBA" id="ARBA00022801"/>
    </source>
</evidence>
<comment type="catalytic activity">
    <reaction evidence="1 12">
        <text>an S-substituted glutathione + H2O = an S-substituted L-cysteinylglycine + L-glutamate</text>
        <dbReference type="Rhea" id="RHEA:59468"/>
        <dbReference type="ChEBI" id="CHEBI:15377"/>
        <dbReference type="ChEBI" id="CHEBI:29985"/>
        <dbReference type="ChEBI" id="CHEBI:90779"/>
        <dbReference type="ChEBI" id="CHEBI:143103"/>
        <dbReference type="EC" id="3.4.19.13"/>
    </reaction>
</comment>
<keyword evidence="5 12" id="KW-0808">Transferase</keyword>
<dbReference type="PRINTS" id="PR01210">
    <property type="entry name" value="GGTRANSPTASE"/>
</dbReference>
<dbReference type="EC" id="2.3.2.2" evidence="12"/>
<evidence type="ECO:0000256" key="7">
    <source>
        <dbReference type="ARBA" id="ARBA00023180"/>
    </source>
</evidence>
<keyword evidence="13" id="KW-0732">Signal</keyword>
<evidence type="ECO:0000256" key="3">
    <source>
        <dbReference type="ARBA" id="ARBA00009381"/>
    </source>
</evidence>
<dbReference type="EC" id="3.4.19.13" evidence="12"/>
<keyword evidence="8 12" id="KW-0012">Acyltransferase</keyword>
<dbReference type="GO" id="GO:0005886">
    <property type="term" value="C:plasma membrane"/>
    <property type="evidence" value="ECO:0007669"/>
    <property type="project" value="TreeGrafter"/>
</dbReference>
<dbReference type="Pfam" id="PF01019">
    <property type="entry name" value="G_glu_transpept"/>
    <property type="match status" value="1"/>
</dbReference>
<feature type="binding site" evidence="11">
    <location>
        <position position="469"/>
    </location>
    <ligand>
        <name>L-glutamate</name>
        <dbReference type="ChEBI" id="CHEBI:29985"/>
    </ligand>
</feature>
<dbReference type="Proteomes" id="UP001375240">
    <property type="component" value="Unassembled WGS sequence"/>
</dbReference>
<dbReference type="InterPro" id="IPR000101">
    <property type="entry name" value="GGT_peptidase"/>
</dbReference>
<comment type="caution">
    <text evidence="14">The sequence shown here is derived from an EMBL/GenBank/DDBJ whole genome shotgun (WGS) entry which is preliminary data.</text>
</comment>
<comment type="function">
    <text evidence="12">Cleaves the gamma-glutamyl peptide bond of glutathione and glutathione conjugates.</text>
</comment>
<keyword evidence="15" id="KW-1185">Reference proteome</keyword>
<dbReference type="GO" id="GO:0103068">
    <property type="term" value="F:leukotriene C4 gamma-glutamyl transferase activity"/>
    <property type="evidence" value="ECO:0007669"/>
    <property type="project" value="UniProtKB-EC"/>
</dbReference>
<dbReference type="FunFam" id="1.10.246.130:FF:000005">
    <property type="entry name" value="Gamma-glutamyltranspeptidase 1, putative"/>
    <property type="match status" value="1"/>
</dbReference>
<evidence type="ECO:0000256" key="4">
    <source>
        <dbReference type="ARBA" id="ARBA00022670"/>
    </source>
</evidence>
<evidence type="ECO:0000256" key="1">
    <source>
        <dbReference type="ARBA" id="ARBA00001049"/>
    </source>
</evidence>
<evidence type="ECO:0000256" key="13">
    <source>
        <dbReference type="SAM" id="SignalP"/>
    </source>
</evidence>
<evidence type="ECO:0000256" key="2">
    <source>
        <dbReference type="ARBA" id="ARBA00001089"/>
    </source>
</evidence>
<dbReference type="Gene3D" id="3.60.20.40">
    <property type="match status" value="1"/>
</dbReference>
<dbReference type="InterPro" id="IPR043138">
    <property type="entry name" value="GGT_lsub"/>
</dbReference>
<dbReference type="GO" id="GO:0006508">
    <property type="term" value="P:proteolysis"/>
    <property type="evidence" value="ECO:0007669"/>
    <property type="project" value="UniProtKB-KW"/>
</dbReference>
<keyword evidence="7" id="KW-0325">Glycoprotein</keyword>
<comment type="catalytic activity">
    <reaction evidence="9 12">
        <text>an N-terminal (5-L-glutamyl)-[peptide] + an alpha-amino acid = 5-L-glutamyl amino acid + an N-terminal L-alpha-aminoacyl-[peptide]</text>
        <dbReference type="Rhea" id="RHEA:23904"/>
        <dbReference type="Rhea" id="RHEA-COMP:9780"/>
        <dbReference type="Rhea" id="RHEA-COMP:9795"/>
        <dbReference type="ChEBI" id="CHEBI:77644"/>
        <dbReference type="ChEBI" id="CHEBI:78597"/>
        <dbReference type="ChEBI" id="CHEBI:78599"/>
        <dbReference type="ChEBI" id="CHEBI:78608"/>
        <dbReference type="EC" id="2.3.2.2"/>
    </reaction>
</comment>
<comment type="catalytic activity">
    <reaction evidence="2 12">
        <text>glutathione + H2O = L-cysteinylglycine + L-glutamate</text>
        <dbReference type="Rhea" id="RHEA:28807"/>
        <dbReference type="ChEBI" id="CHEBI:15377"/>
        <dbReference type="ChEBI" id="CHEBI:29985"/>
        <dbReference type="ChEBI" id="CHEBI:57925"/>
        <dbReference type="ChEBI" id="CHEBI:61694"/>
        <dbReference type="EC" id="3.4.19.13"/>
    </reaction>
</comment>
<comment type="similarity">
    <text evidence="3">Belongs to the gamma-glutamyltransferase family.</text>
</comment>
<dbReference type="SUPFAM" id="SSF56235">
    <property type="entry name" value="N-terminal nucleophile aminohydrolases (Ntn hydrolases)"/>
    <property type="match status" value="1"/>
</dbReference>
<dbReference type="EMBL" id="JAVHNQ010000007">
    <property type="protein sequence ID" value="KAK6341443.1"/>
    <property type="molecule type" value="Genomic_DNA"/>
</dbReference>
<feature type="chain" id="PRO_5043552854" description="Glutathione hydrolase" evidence="13">
    <location>
        <begin position="22"/>
        <end position="566"/>
    </location>
</feature>
<dbReference type="PANTHER" id="PTHR11686:SF62">
    <property type="entry name" value="GLUTATHIONE HYDROLASE"/>
    <property type="match status" value="1"/>
</dbReference>